<feature type="non-terminal residue" evidence="1">
    <location>
        <position position="1"/>
    </location>
</feature>
<evidence type="ECO:0000313" key="2">
    <source>
        <dbReference type="Proteomes" id="UP000649617"/>
    </source>
</evidence>
<proteinExistence type="predicted"/>
<name>A0A812LKY1_SYMPI</name>
<dbReference type="Proteomes" id="UP000649617">
    <property type="component" value="Unassembled WGS sequence"/>
</dbReference>
<accession>A0A812LKY1</accession>
<reference evidence="1" key="1">
    <citation type="submission" date="2021-02" db="EMBL/GenBank/DDBJ databases">
        <authorList>
            <person name="Dougan E. K."/>
            <person name="Rhodes N."/>
            <person name="Thang M."/>
            <person name="Chan C."/>
        </authorList>
    </citation>
    <scope>NUCLEOTIDE SEQUENCE</scope>
</reference>
<feature type="non-terminal residue" evidence="1">
    <location>
        <position position="52"/>
    </location>
</feature>
<comment type="caution">
    <text evidence="1">The sequence shown here is derived from an EMBL/GenBank/DDBJ whole genome shotgun (WGS) entry which is preliminary data.</text>
</comment>
<keyword evidence="2" id="KW-1185">Reference proteome</keyword>
<sequence length="52" mass="5728">LHSCRLLSKPLSTSGIAWTRRMSPSSSSPPWTCQTRASTWIRASTSSLRCCS</sequence>
<organism evidence="1 2">
    <name type="scientific">Symbiodinium pilosum</name>
    <name type="common">Dinoflagellate</name>
    <dbReference type="NCBI Taxonomy" id="2952"/>
    <lineage>
        <taxon>Eukaryota</taxon>
        <taxon>Sar</taxon>
        <taxon>Alveolata</taxon>
        <taxon>Dinophyceae</taxon>
        <taxon>Suessiales</taxon>
        <taxon>Symbiodiniaceae</taxon>
        <taxon>Symbiodinium</taxon>
    </lineage>
</organism>
<dbReference type="AlphaFoldDB" id="A0A812LKY1"/>
<evidence type="ECO:0000313" key="1">
    <source>
        <dbReference type="EMBL" id="CAE7242304.1"/>
    </source>
</evidence>
<protein>
    <submittedName>
        <fullName evidence="1">Uncharacterized protein</fullName>
    </submittedName>
</protein>
<dbReference type="EMBL" id="CAJNIZ010005509">
    <property type="protein sequence ID" value="CAE7242304.1"/>
    <property type="molecule type" value="Genomic_DNA"/>
</dbReference>
<gene>
    <name evidence="1" type="ORF">SPIL2461_LOCUS4253</name>
</gene>